<dbReference type="SUPFAM" id="SSF51735">
    <property type="entry name" value="NAD(P)-binding Rossmann-fold domains"/>
    <property type="match status" value="1"/>
</dbReference>
<evidence type="ECO:0000259" key="2">
    <source>
        <dbReference type="Pfam" id="PF01370"/>
    </source>
</evidence>
<dbReference type="PANTHER" id="PTHR43000">
    <property type="entry name" value="DTDP-D-GLUCOSE 4,6-DEHYDRATASE-RELATED"/>
    <property type="match status" value="1"/>
</dbReference>
<dbReference type="PATRIC" id="fig|2033.7.peg.1809"/>
<dbReference type="Gene3D" id="3.40.50.720">
    <property type="entry name" value="NAD(P)-binding Rossmann-like Domain"/>
    <property type="match status" value="1"/>
</dbReference>
<dbReference type="AlphaFoldDB" id="A0A147F9E1"/>
<dbReference type="RefSeq" id="WP_058613672.1">
    <property type="nucleotide sequence ID" value="NZ_LDRV01000033.1"/>
</dbReference>
<comment type="similarity">
    <text evidence="1">Belongs to the NAD(P)-dependent epimerase/dehydratase family.</text>
</comment>
<reference evidence="3 4" key="1">
    <citation type="journal article" date="2016" name="Front. Microbiol.">
        <title>Genomic Resource of Rice Seed Associated Bacteria.</title>
        <authorList>
            <person name="Midha S."/>
            <person name="Bansal K."/>
            <person name="Sharma S."/>
            <person name="Kumar N."/>
            <person name="Patil P.P."/>
            <person name="Chaudhry V."/>
            <person name="Patil P.B."/>
        </authorList>
    </citation>
    <scope>NUCLEOTIDE SEQUENCE [LARGE SCALE GENOMIC DNA]</scope>
    <source>
        <strain evidence="3 4">RSA3</strain>
    </source>
</reference>
<protein>
    <submittedName>
        <fullName evidence="3">UDP-glucose epimerase</fullName>
    </submittedName>
</protein>
<dbReference type="InterPro" id="IPR001509">
    <property type="entry name" value="Epimerase_deHydtase"/>
</dbReference>
<organism evidence="3 4">
    <name type="scientific">Microbacterium testaceum</name>
    <name type="common">Aureobacterium testaceum</name>
    <name type="synonym">Brevibacterium testaceum</name>
    <dbReference type="NCBI Taxonomy" id="2033"/>
    <lineage>
        <taxon>Bacteria</taxon>
        <taxon>Bacillati</taxon>
        <taxon>Actinomycetota</taxon>
        <taxon>Actinomycetes</taxon>
        <taxon>Micrococcales</taxon>
        <taxon>Microbacteriaceae</taxon>
        <taxon>Microbacterium</taxon>
    </lineage>
</organism>
<accession>A0A147F9E1</accession>
<evidence type="ECO:0000313" key="3">
    <source>
        <dbReference type="EMBL" id="KTS13187.1"/>
    </source>
</evidence>
<dbReference type="Pfam" id="PF01370">
    <property type="entry name" value="Epimerase"/>
    <property type="match status" value="1"/>
</dbReference>
<sequence>MKALVTGIAGFVGSTLAKRLLSDGHEVVGIDSITDYYDPAIKNANLDSIGRDAFTFYEQDINEADLTQVLAGVDVVFHQAGQPGVRSSWGDEFSVYTSANILATQRLLEAAKVLGTVKKFVYASSSSVYGNAERYPTEETDRPQPISPYGVTKLAAEHLVSLYGVNFGIPTVSLRYFTVYGPGQRTDMAFTRFVRAAWLGESISLYGTGEQVRDFTFVDDVVEANVRAGLGDSAPGSVYNVAGGSNVSMLEVIDLINEISGRPLKVDRYPGVAGDVFRTGGSTDRIREDLGWFARVTLEEGLRRHYAWAQRSFS</sequence>
<evidence type="ECO:0000256" key="1">
    <source>
        <dbReference type="ARBA" id="ARBA00007637"/>
    </source>
</evidence>
<evidence type="ECO:0000313" key="4">
    <source>
        <dbReference type="Proteomes" id="UP000072189"/>
    </source>
</evidence>
<dbReference type="InterPro" id="IPR036291">
    <property type="entry name" value="NAD(P)-bd_dom_sf"/>
</dbReference>
<proteinExistence type="inferred from homology"/>
<dbReference type="EMBL" id="LDRV01000033">
    <property type="protein sequence ID" value="KTS13187.1"/>
    <property type="molecule type" value="Genomic_DNA"/>
</dbReference>
<dbReference type="Proteomes" id="UP000072189">
    <property type="component" value="Unassembled WGS sequence"/>
</dbReference>
<comment type="caution">
    <text evidence="3">The sequence shown here is derived from an EMBL/GenBank/DDBJ whole genome shotgun (WGS) entry which is preliminary data.</text>
</comment>
<name>A0A147F9E1_MICTE</name>
<feature type="domain" description="NAD-dependent epimerase/dehydratase" evidence="2">
    <location>
        <begin position="3"/>
        <end position="242"/>
    </location>
</feature>
<gene>
    <name evidence="3" type="ORF">RSA3_06045</name>
</gene>
<dbReference type="PRINTS" id="PR01713">
    <property type="entry name" value="NUCEPIMERASE"/>
</dbReference>